<dbReference type="PANTHER" id="PTHR42789:SF1">
    <property type="entry name" value="D-ISOMER SPECIFIC 2-HYDROXYACID DEHYDROGENASE FAMILY PROTEIN (AFU_ORTHOLOGUE AFUA_6G10090)"/>
    <property type="match status" value="1"/>
</dbReference>
<evidence type="ECO:0000256" key="4">
    <source>
        <dbReference type="RuleBase" id="RU003719"/>
    </source>
</evidence>
<dbReference type="InterPro" id="IPR050857">
    <property type="entry name" value="D-2-hydroxyacid_DH"/>
</dbReference>
<dbReference type="GO" id="GO:0016616">
    <property type="term" value="F:oxidoreductase activity, acting on the CH-OH group of donors, NAD or NADP as acceptor"/>
    <property type="evidence" value="ECO:0007669"/>
    <property type="project" value="InterPro"/>
</dbReference>
<keyword evidence="3" id="KW-0520">NAD</keyword>
<dbReference type="Gene3D" id="3.40.50.720">
    <property type="entry name" value="NAD(P)-binding Rossmann-like Domain"/>
    <property type="match status" value="2"/>
</dbReference>
<name>A0A1I0PVK0_9FIRM</name>
<dbReference type="Proteomes" id="UP000199701">
    <property type="component" value="Unassembled WGS sequence"/>
</dbReference>
<protein>
    <submittedName>
        <fullName evidence="7">D-3-phosphoglycerate dehydrogenase</fullName>
    </submittedName>
</protein>
<dbReference type="RefSeq" id="WP_092453066.1">
    <property type="nucleotide sequence ID" value="NZ_FOJI01000006.1"/>
</dbReference>
<dbReference type="InterPro" id="IPR036291">
    <property type="entry name" value="NAD(P)-bd_dom_sf"/>
</dbReference>
<keyword evidence="8" id="KW-1185">Reference proteome</keyword>
<sequence>MKFRVLIPQDITEPGKRYLEENNCEISILDDCSIENICKNIVDCDAILTRTAMLTQEVFESGKKLKVIAKHGVGYDNVDVEAATRHHIQVCYTPEANAGSVAEHTMALILACAKKLVYMNRITINGQWEQRNRVRTMNVAGKTLGIIGYGRIGHLVAKAAAYGFDMQILVFCHHPGKNNLPDYVTECSDINDIFKKSDFVSIHSSLTEETIKLVNKERLQMMKNTAFLINTARGGEVDETALYEALYKGTIGGAGLDVFEEEPASKENPLFTLDNVIVSPHNASLTQEAMDQMGLDAAKGIIEVLYGKKVTWPVN</sequence>
<dbReference type="InterPro" id="IPR006139">
    <property type="entry name" value="D-isomer_2_OHA_DH_cat_dom"/>
</dbReference>
<evidence type="ECO:0000256" key="2">
    <source>
        <dbReference type="ARBA" id="ARBA00023002"/>
    </source>
</evidence>
<comment type="similarity">
    <text evidence="1 4">Belongs to the D-isomer specific 2-hydroxyacid dehydrogenase family.</text>
</comment>
<dbReference type="SUPFAM" id="SSF52283">
    <property type="entry name" value="Formate/glycerate dehydrogenase catalytic domain-like"/>
    <property type="match status" value="1"/>
</dbReference>
<feature type="domain" description="D-isomer specific 2-hydroxyacid dehydrogenase NAD-binding" evidence="6">
    <location>
        <begin position="106"/>
        <end position="283"/>
    </location>
</feature>
<reference evidence="7 8" key="1">
    <citation type="submission" date="2016-10" db="EMBL/GenBank/DDBJ databases">
        <authorList>
            <person name="de Groot N.N."/>
        </authorList>
    </citation>
    <scope>NUCLEOTIDE SEQUENCE [LARGE SCALE GENOMIC DNA]</scope>
    <source>
        <strain evidence="7 8">DSM 9179</strain>
    </source>
</reference>
<dbReference type="CDD" id="cd12173">
    <property type="entry name" value="PGDH_4"/>
    <property type="match status" value="1"/>
</dbReference>
<dbReference type="AlphaFoldDB" id="A0A1I0PVK0"/>
<dbReference type="SUPFAM" id="SSF51735">
    <property type="entry name" value="NAD(P)-binding Rossmann-fold domains"/>
    <property type="match status" value="1"/>
</dbReference>
<dbReference type="InterPro" id="IPR006140">
    <property type="entry name" value="D-isomer_DH_NAD-bd"/>
</dbReference>
<dbReference type="STRING" id="99656.SAMN05421659_10648"/>
<evidence type="ECO:0000259" key="6">
    <source>
        <dbReference type="Pfam" id="PF02826"/>
    </source>
</evidence>
<dbReference type="Pfam" id="PF02826">
    <property type="entry name" value="2-Hacid_dh_C"/>
    <property type="match status" value="1"/>
</dbReference>
<dbReference type="Pfam" id="PF00389">
    <property type="entry name" value="2-Hacid_dh"/>
    <property type="match status" value="1"/>
</dbReference>
<evidence type="ECO:0000256" key="1">
    <source>
        <dbReference type="ARBA" id="ARBA00005854"/>
    </source>
</evidence>
<dbReference type="EMBL" id="FOJI01000006">
    <property type="protein sequence ID" value="SEW18499.1"/>
    <property type="molecule type" value="Genomic_DNA"/>
</dbReference>
<evidence type="ECO:0000313" key="7">
    <source>
        <dbReference type="EMBL" id="SEW18499.1"/>
    </source>
</evidence>
<evidence type="ECO:0000313" key="8">
    <source>
        <dbReference type="Proteomes" id="UP000199701"/>
    </source>
</evidence>
<gene>
    <name evidence="7" type="ORF">SAMN05421659_10648</name>
</gene>
<dbReference type="FunFam" id="3.40.50.720:FF:000203">
    <property type="entry name" value="D-3-phosphoglycerate dehydrogenase (SerA)"/>
    <property type="match status" value="1"/>
</dbReference>
<dbReference type="OrthoDB" id="9805416at2"/>
<dbReference type="PANTHER" id="PTHR42789">
    <property type="entry name" value="D-ISOMER SPECIFIC 2-HYDROXYACID DEHYDROGENASE FAMILY PROTEIN (AFU_ORTHOLOGUE AFUA_6G10090)"/>
    <property type="match status" value="1"/>
</dbReference>
<accession>A0A1I0PVK0</accession>
<keyword evidence="2 4" id="KW-0560">Oxidoreductase</keyword>
<dbReference type="GO" id="GO:0051287">
    <property type="term" value="F:NAD binding"/>
    <property type="evidence" value="ECO:0007669"/>
    <property type="project" value="InterPro"/>
</dbReference>
<organism evidence="7 8">
    <name type="scientific">[Clostridium] fimetarium</name>
    <dbReference type="NCBI Taxonomy" id="99656"/>
    <lineage>
        <taxon>Bacteria</taxon>
        <taxon>Bacillati</taxon>
        <taxon>Bacillota</taxon>
        <taxon>Clostridia</taxon>
        <taxon>Lachnospirales</taxon>
        <taxon>Lachnospiraceae</taxon>
    </lineage>
</organism>
<proteinExistence type="inferred from homology"/>
<feature type="domain" description="D-isomer specific 2-hydroxyacid dehydrogenase catalytic" evidence="5">
    <location>
        <begin position="6"/>
        <end position="315"/>
    </location>
</feature>
<evidence type="ECO:0000256" key="3">
    <source>
        <dbReference type="ARBA" id="ARBA00023027"/>
    </source>
</evidence>
<evidence type="ECO:0000259" key="5">
    <source>
        <dbReference type="Pfam" id="PF00389"/>
    </source>
</evidence>